<evidence type="ECO:0000313" key="2">
    <source>
        <dbReference type="EMBL" id="CAE0242071.1"/>
    </source>
</evidence>
<accession>A0A7S3CZP2</accession>
<reference evidence="2" key="1">
    <citation type="submission" date="2021-01" db="EMBL/GenBank/DDBJ databases">
        <authorList>
            <person name="Corre E."/>
            <person name="Pelletier E."/>
            <person name="Niang G."/>
            <person name="Scheremetjew M."/>
            <person name="Finn R."/>
            <person name="Kale V."/>
            <person name="Holt S."/>
            <person name="Cochrane G."/>
            <person name="Meng A."/>
            <person name="Brown T."/>
            <person name="Cohen L."/>
        </authorList>
    </citation>
    <scope>NUCLEOTIDE SEQUENCE</scope>
    <source>
        <strain evidence="2">NIES-2562</strain>
    </source>
</reference>
<gene>
    <name evidence="2" type="ORF">PBIL07802_LOCUS4235</name>
</gene>
<name>A0A7S3CZP2_9EUKA</name>
<organism evidence="2">
    <name type="scientific">Palpitomonas bilix</name>
    <dbReference type="NCBI Taxonomy" id="652834"/>
    <lineage>
        <taxon>Eukaryota</taxon>
        <taxon>Eukaryota incertae sedis</taxon>
    </lineage>
</organism>
<evidence type="ECO:0000256" key="1">
    <source>
        <dbReference type="SAM" id="MobiDB-lite"/>
    </source>
</evidence>
<proteinExistence type="predicted"/>
<feature type="region of interest" description="Disordered" evidence="1">
    <location>
        <begin position="109"/>
        <end position="139"/>
    </location>
</feature>
<sequence length="164" mass="18475">MTRQPYNFARLLSDLPKLWRDQKKLGEALTEAVVVNPWRSEMVCEVAHHESGFRLVSPGSQPPAHVPRGPAFRGENGGFSISYWNRDNRRPPQEGVPKVLGAWAHFNPNMNDLPSDPEVTPHPPKPHQGTPSRLPVPGHRVHFKVTGNLNGRWEEVEADKGKFN</sequence>
<dbReference type="EMBL" id="HBIB01006810">
    <property type="protein sequence ID" value="CAE0242071.1"/>
    <property type="molecule type" value="Transcribed_RNA"/>
</dbReference>
<protein>
    <submittedName>
        <fullName evidence="2">Uncharacterized protein</fullName>
    </submittedName>
</protein>
<dbReference type="AlphaFoldDB" id="A0A7S3CZP2"/>